<dbReference type="Gene3D" id="3.40.50.1000">
    <property type="entry name" value="HAD superfamily/HAD-like"/>
    <property type="match status" value="1"/>
</dbReference>
<proteinExistence type="predicted"/>
<dbReference type="InterPro" id="IPR006439">
    <property type="entry name" value="HAD-SF_hydro_IA"/>
</dbReference>
<dbReference type="OrthoDB" id="2107174at2759"/>
<reference evidence="3" key="3">
    <citation type="submission" date="2025-04" db="UniProtKB">
        <authorList>
            <consortium name="RefSeq"/>
        </authorList>
    </citation>
    <scope>IDENTIFICATION</scope>
    <source>
        <strain evidence="3">CBS 304.34</strain>
    </source>
</reference>
<dbReference type="Gene3D" id="1.10.150.240">
    <property type="entry name" value="Putative phosphatase, domain 2"/>
    <property type="match status" value="1"/>
</dbReference>
<evidence type="ECO:0000313" key="3">
    <source>
        <dbReference type="RefSeq" id="XP_033570228.1"/>
    </source>
</evidence>
<dbReference type="SFLD" id="SFLDG01129">
    <property type="entry name" value="C1.5:_HAD__Beta-PGM__Phosphata"/>
    <property type="match status" value="1"/>
</dbReference>
<dbReference type="SFLD" id="SFLDS00003">
    <property type="entry name" value="Haloacid_Dehalogenase"/>
    <property type="match status" value="1"/>
</dbReference>
<dbReference type="Pfam" id="PF00702">
    <property type="entry name" value="Hydrolase"/>
    <property type="match status" value="1"/>
</dbReference>
<reference evidence="3" key="2">
    <citation type="submission" date="2020-04" db="EMBL/GenBank/DDBJ databases">
        <authorList>
            <consortium name="NCBI Genome Project"/>
        </authorList>
    </citation>
    <scope>NUCLEOTIDE SEQUENCE</scope>
    <source>
        <strain evidence="3">CBS 304.34</strain>
    </source>
</reference>
<protein>
    <submittedName>
        <fullName evidence="1 3">Phosphoglycolate phosphatase</fullName>
    </submittedName>
</protein>
<dbReference type="AlphaFoldDB" id="A0A6A6Y5G4"/>
<dbReference type="GO" id="GO:0016791">
    <property type="term" value="F:phosphatase activity"/>
    <property type="evidence" value="ECO:0007669"/>
    <property type="project" value="UniProtKB-ARBA"/>
</dbReference>
<name>A0A6A6Y5G4_9PEZI</name>
<keyword evidence="2" id="KW-1185">Reference proteome</keyword>
<dbReference type="InterPro" id="IPR036412">
    <property type="entry name" value="HAD-like_sf"/>
</dbReference>
<accession>A0A6A6Y5G4</accession>
<dbReference type="EMBL" id="MU003718">
    <property type="protein sequence ID" value="KAF2803264.1"/>
    <property type="molecule type" value="Genomic_DNA"/>
</dbReference>
<dbReference type="PANTHER" id="PTHR42896">
    <property type="entry name" value="XYLULOSE-1,5-BISPHOSPHATE (XUBP) PHOSPHATASE"/>
    <property type="match status" value="1"/>
</dbReference>
<reference evidence="1 3" key="1">
    <citation type="journal article" date="2020" name="Stud. Mycol.">
        <title>101 Dothideomycetes genomes: a test case for predicting lifestyles and emergence of pathogens.</title>
        <authorList>
            <person name="Haridas S."/>
            <person name="Albert R."/>
            <person name="Binder M."/>
            <person name="Bloem J."/>
            <person name="Labutti K."/>
            <person name="Salamov A."/>
            <person name="Andreopoulos B."/>
            <person name="Baker S."/>
            <person name="Barry K."/>
            <person name="Bills G."/>
            <person name="Bluhm B."/>
            <person name="Cannon C."/>
            <person name="Castanera R."/>
            <person name="Culley D."/>
            <person name="Daum C."/>
            <person name="Ezra D."/>
            <person name="Gonzalez J."/>
            <person name="Henrissat B."/>
            <person name="Kuo A."/>
            <person name="Liang C."/>
            <person name="Lipzen A."/>
            <person name="Lutzoni F."/>
            <person name="Magnuson J."/>
            <person name="Mondo S."/>
            <person name="Nolan M."/>
            <person name="Ohm R."/>
            <person name="Pangilinan J."/>
            <person name="Park H.-J."/>
            <person name="Ramirez L."/>
            <person name="Alfaro M."/>
            <person name="Sun H."/>
            <person name="Tritt A."/>
            <person name="Yoshinaga Y."/>
            <person name="Zwiers L.-H."/>
            <person name="Turgeon B."/>
            <person name="Goodwin S."/>
            <person name="Spatafora J."/>
            <person name="Crous P."/>
            <person name="Grigoriev I."/>
        </authorList>
    </citation>
    <scope>NUCLEOTIDE SEQUENCE</scope>
    <source>
        <strain evidence="1 3">CBS 304.34</strain>
    </source>
</reference>
<dbReference type="InterPro" id="IPR044999">
    <property type="entry name" value="CbbY-like"/>
</dbReference>
<dbReference type="RefSeq" id="XP_033570228.1">
    <property type="nucleotide sequence ID" value="XM_033723955.1"/>
</dbReference>
<gene>
    <name evidence="1 3" type="ORF">BDZ99DRAFT_503308</name>
</gene>
<dbReference type="CDD" id="cd07505">
    <property type="entry name" value="HAD_BPGM-like"/>
    <property type="match status" value="1"/>
</dbReference>
<dbReference type="Proteomes" id="UP000504636">
    <property type="component" value="Unplaced"/>
</dbReference>
<dbReference type="InterPro" id="IPR023214">
    <property type="entry name" value="HAD_sf"/>
</dbReference>
<dbReference type="PANTHER" id="PTHR42896:SF2">
    <property type="entry name" value="CBBY-LIKE PROTEIN"/>
    <property type="match status" value="1"/>
</dbReference>
<dbReference type="InterPro" id="IPR023198">
    <property type="entry name" value="PGP-like_dom2"/>
</dbReference>
<dbReference type="GeneID" id="54464848"/>
<sequence>MGKITTILFDCDNTLVLSEELAFEACAELANEILESKGEPDRYTGPSLLKDFVGQNFRGMMTSLCKKYNFTLTDSEFDAYVDRELGKVIETLEKKAQPCPGVVPELDALFAKKHYLLAVVSSSALSRVVASIKKTGLDKYFKDNHVYSAATSLPKPTSKPDPAIYLYACKDLGVTTAECVAVEDSRSGATAAKRAEIPLIGYVGPYEADEQQTMYDMLKNECGAIYVMRHWEEFPKALEAVEAAVAKL</sequence>
<organism evidence="1">
    <name type="scientific">Mytilinidion resinicola</name>
    <dbReference type="NCBI Taxonomy" id="574789"/>
    <lineage>
        <taxon>Eukaryota</taxon>
        <taxon>Fungi</taxon>
        <taxon>Dikarya</taxon>
        <taxon>Ascomycota</taxon>
        <taxon>Pezizomycotina</taxon>
        <taxon>Dothideomycetes</taxon>
        <taxon>Pleosporomycetidae</taxon>
        <taxon>Mytilinidiales</taxon>
        <taxon>Mytilinidiaceae</taxon>
        <taxon>Mytilinidion</taxon>
    </lineage>
</organism>
<dbReference type="SUPFAM" id="SSF56784">
    <property type="entry name" value="HAD-like"/>
    <property type="match status" value="1"/>
</dbReference>
<evidence type="ECO:0000313" key="2">
    <source>
        <dbReference type="Proteomes" id="UP000504636"/>
    </source>
</evidence>
<dbReference type="NCBIfam" id="TIGR01509">
    <property type="entry name" value="HAD-SF-IA-v3"/>
    <property type="match status" value="1"/>
</dbReference>
<evidence type="ECO:0000313" key="1">
    <source>
        <dbReference type="EMBL" id="KAF2803264.1"/>
    </source>
</evidence>